<dbReference type="GO" id="GO:0005737">
    <property type="term" value="C:cytoplasm"/>
    <property type="evidence" value="ECO:0007669"/>
    <property type="project" value="GOC"/>
</dbReference>
<comment type="caution">
    <text evidence="2">The sequence shown here is derived from an EMBL/GenBank/DDBJ whole genome shotgun (WGS) entry which is preliminary data.</text>
</comment>
<dbReference type="GO" id="GO:0005886">
    <property type="term" value="C:plasma membrane"/>
    <property type="evidence" value="ECO:0007669"/>
    <property type="project" value="TreeGrafter"/>
</dbReference>
<accession>A0AA41YS97</accession>
<dbReference type="GO" id="GO:0016197">
    <property type="term" value="P:endosomal transport"/>
    <property type="evidence" value="ECO:0007669"/>
    <property type="project" value="TreeGrafter"/>
</dbReference>
<dbReference type="InterPro" id="IPR006342">
    <property type="entry name" value="FkbM_mtfrase"/>
</dbReference>
<dbReference type="Gene3D" id="3.40.50.150">
    <property type="entry name" value="Vaccinia Virus protein VP39"/>
    <property type="match status" value="1"/>
</dbReference>
<evidence type="ECO:0000313" key="3">
    <source>
        <dbReference type="Proteomes" id="UP001165679"/>
    </source>
</evidence>
<dbReference type="PANTHER" id="PTHR34009:SF2">
    <property type="entry name" value="PROTEIN STAR"/>
    <property type="match status" value="1"/>
</dbReference>
<proteinExistence type="predicted"/>
<dbReference type="GO" id="GO:0032259">
    <property type="term" value="P:methylation"/>
    <property type="evidence" value="ECO:0007669"/>
    <property type="project" value="UniProtKB-KW"/>
</dbReference>
<reference evidence="2" key="2">
    <citation type="submission" date="2022-10" db="EMBL/GenBank/DDBJ databases">
        <authorList>
            <person name="Trinh H.N."/>
        </authorList>
    </citation>
    <scope>NUCLEOTIDE SEQUENCE</scope>
    <source>
        <strain evidence="2">RN2-1</strain>
    </source>
</reference>
<dbReference type="InterPro" id="IPR029063">
    <property type="entry name" value="SAM-dependent_MTases_sf"/>
</dbReference>
<dbReference type="Proteomes" id="UP001165679">
    <property type="component" value="Unassembled WGS sequence"/>
</dbReference>
<feature type="domain" description="Methyltransferase FkbM" evidence="1">
    <location>
        <begin position="35"/>
        <end position="198"/>
    </location>
</feature>
<keyword evidence="2" id="KW-0489">Methyltransferase</keyword>
<evidence type="ECO:0000259" key="1">
    <source>
        <dbReference type="Pfam" id="PF05050"/>
    </source>
</evidence>
<dbReference type="PANTHER" id="PTHR34009">
    <property type="entry name" value="PROTEIN STAR"/>
    <property type="match status" value="1"/>
</dbReference>
<gene>
    <name evidence="2" type="ORF">OL599_13455</name>
</gene>
<organism evidence="2 3">
    <name type="scientific">Limobrevibacterium gyesilva</name>
    <dbReference type="NCBI Taxonomy" id="2991712"/>
    <lineage>
        <taxon>Bacteria</taxon>
        <taxon>Pseudomonadati</taxon>
        <taxon>Pseudomonadota</taxon>
        <taxon>Alphaproteobacteria</taxon>
        <taxon>Acetobacterales</taxon>
        <taxon>Acetobacteraceae</taxon>
        <taxon>Limobrevibacterium</taxon>
    </lineage>
</organism>
<name>A0AA41YS97_9PROT</name>
<dbReference type="InterPro" id="IPR053202">
    <property type="entry name" value="EGF_Rcpt_Signaling_Reg"/>
</dbReference>
<dbReference type="AlphaFoldDB" id="A0AA41YS97"/>
<reference evidence="2" key="1">
    <citation type="submission" date="2022-09" db="EMBL/GenBank/DDBJ databases">
        <title>Rhodovastum sp. nov. RN2-1 isolated from soil in Seongnam, South Korea.</title>
        <authorList>
            <person name="Le N.T."/>
        </authorList>
    </citation>
    <scope>NUCLEOTIDE SEQUENCE</scope>
    <source>
        <strain evidence="2">RN2-1</strain>
    </source>
</reference>
<protein>
    <submittedName>
        <fullName evidence="2">FkbM family methyltransferase</fullName>
    </submittedName>
</protein>
<keyword evidence="2" id="KW-0808">Transferase</keyword>
<evidence type="ECO:0000313" key="2">
    <source>
        <dbReference type="EMBL" id="MCW3475585.1"/>
    </source>
</evidence>
<dbReference type="GO" id="GO:0008168">
    <property type="term" value="F:methyltransferase activity"/>
    <property type="evidence" value="ECO:0007669"/>
    <property type="project" value="UniProtKB-KW"/>
</dbReference>
<sequence length="239" mass="27383">MPNQQPPVEYRSQWRQDRFIHENLMPHRGGTFFEAGAHDAYTISNTWFFEKALDWRGVLVEMQPQLFAKIVERRPNSQCFRCALGTQPIDLMYLEAGDRSSLMRYMPHGDIEYLERHYASKPDKPTFRVGWVAVRPVSDVLTEAGVTHIDYFSLDVEGAEMDVLRSIDFSKVTIDLFTIEDNAGKWTEPRALLEPRGYELIGALGVDALFAHRRLMDRIAAERGTAHVAAVRSGLRRIA</sequence>
<dbReference type="Pfam" id="PF05050">
    <property type="entry name" value="Methyltransf_21"/>
    <property type="match status" value="1"/>
</dbReference>
<dbReference type="RefSeq" id="WP_264714300.1">
    <property type="nucleotide sequence ID" value="NZ_JAPDNT010000009.1"/>
</dbReference>
<dbReference type="SUPFAM" id="SSF53335">
    <property type="entry name" value="S-adenosyl-L-methionine-dependent methyltransferases"/>
    <property type="match status" value="1"/>
</dbReference>
<dbReference type="EMBL" id="JAPDNT010000009">
    <property type="protein sequence ID" value="MCW3475585.1"/>
    <property type="molecule type" value="Genomic_DNA"/>
</dbReference>
<dbReference type="GO" id="GO:0006888">
    <property type="term" value="P:endoplasmic reticulum to Golgi vesicle-mediated transport"/>
    <property type="evidence" value="ECO:0007669"/>
    <property type="project" value="TreeGrafter"/>
</dbReference>
<keyword evidence="3" id="KW-1185">Reference proteome</keyword>